<reference evidence="1 2" key="1">
    <citation type="journal article" date="2023" name="Plants (Basel)">
        <title>Bridging the Gap: Combining Genomics and Transcriptomics Approaches to Understand Stylosanthes scabra, an Orphan Legume from the Brazilian Caatinga.</title>
        <authorList>
            <person name="Ferreira-Neto J.R.C."/>
            <person name="da Silva M.D."/>
            <person name="Binneck E."/>
            <person name="de Melo N.F."/>
            <person name="da Silva R.H."/>
            <person name="de Melo A.L.T.M."/>
            <person name="Pandolfi V."/>
            <person name="Bustamante F.O."/>
            <person name="Brasileiro-Vidal A.C."/>
            <person name="Benko-Iseppon A.M."/>
        </authorList>
    </citation>
    <scope>NUCLEOTIDE SEQUENCE [LARGE SCALE GENOMIC DNA]</scope>
    <source>
        <tissue evidence="1">Leaves</tissue>
    </source>
</reference>
<organism evidence="1 2">
    <name type="scientific">Stylosanthes scabra</name>
    <dbReference type="NCBI Taxonomy" id="79078"/>
    <lineage>
        <taxon>Eukaryota</taxon>
        <taxon>Viridiplantae</taxon>
        <taxon>Streptophyta</taxon>
        <taxon>Embryophyta</taxon>
        <taxon>Tracheophyta</taxon>
        <taxon>Spermatophyta</taxon>
        <taxon>Magnoliopsida</taxon>
        <taxon>eudicotyledons</taxon>
        <taxon>Gunneridae</taxon>
        <taxon>Pentapetalae</taxon>
        <taxon>rosids</taxon>
        <taxon>fabids</taxon>
        <taxon>Fabales</taxon>
        <taxon>Fabaceae</taxon>
        <taxon>Papilionoideae</taxon>
        <taxon>50 kb inversion clade</taxon>
        <taxon>dalbergioids sensu lato</taxon>
        <taxon>Dalbergieae</taxon>
        <taxon>Pterocarpus clade</taxon>
        <taxon>Stylosanthes</taxon>
    </lineage>
</organism>
<evidence type="ECO:0000313" key="2">
    <source>
        <dbReference type="Proteomes" id="UP001341840"/>
    </source>
</evidence>
<accession>A0ABU6YK46</accession>
<proteinExistence type="predicted"/>
<evidence type="ECO:0008006" key="3">
    <source>
        <dbReference type="Google" id="ProtNLM"/>
    </source>
</evidence>
<keyword evidence="2" id="KW-1185">Reference proteome</keyword>
<dbReference type="EMBL" id="JASCZI010242138">
    <property type="protein sequence ID" value="MED6209786.1"/>
    <property type="molecule type" value="Genomic_DNA"/>
</dbReference>
<protein>
    <recommendedName>
        <fullName evidence="3">Transmembrane protein</fullName>
    </recommendedName>
</protein>
<dbReference type="Proteomes" id="UP001341840">
    <property type="component" value="Unassembled WGS sequence"/>
</dbReference>
<sequence length="107" mass="11319">MLIPPFGFGRGREGRGLGLGGGVEVEGLVIIWLVNLVSISVRRVENCWWVDMVAYYMEVGILGLGGLVVDCCCKVGGIEVVGWDSNGFVDCLAILVFVGGIDGLVMG</sequence>
<evidence type="ECO:0000313" key="1">
    <source>
        <dbReference type="EMBL" id="MED6209786.1"/>
    </source>
</evidence>
<comment type="caution">
    <text evidence="1">The sequence shown here is derived from an EMBL/GenBank/DDBJ whole genome shotgun (WGS) entry which is preliminary data.</text>
</comment>
<gene>
    <name evidence="1" type="ORF">PIB30_058059</name>
</gene>
<name>A0ABU6YK46_9FABA</name>